<dbReference type="EMBL" id="ATLV01012942">
    <property type="status" value="NOT_ANNOTATED_CDS"/>
    <property type="molecule type" value="Genomic_DNA"/>
</dbReference>
<evidence type="ECO:0000313" key="1">
    <source>
        <dbReference type="EMBL" id="KFB37077.1"/>
    </source>
</evidence>
<reference evidence="2" key="2">
    <citation type="submission" date="2020-05" db="UniProtKB">
        <authorList>
            <consortium name="EnsemblMetazoa"/>
        </authorList>
    </citation>
    <scope>IDENTIFICATION</scope>
</reference>
<dbReference type="AlphaFoldDB" id="A0A084VGI3"/>
<dbReference type="EnsemblMetazoa" id="ASIC004269-RA">
    <property type="protein sequence ID" value="ASIC004269-PA"/>
    <property type="gene ID" value="ASIC004269"/>
</dbReference>
<dbReference type="VEuPathDB" id="VectorBase:ASIC004269"/>
<proteinExistence type="predicted"/>
<sequence>MARHRSPQPTAAVQLLAMILHHEQHDRKDSIDQVMRVPQSWLRSVTQHANHAISERSSAGPIAMKGQDYSHGLIAVLANRCISFVHVHSYVTSLDYLQHRIIDAFVQQVRCTDVCLFNVCIDLDLR</sequence>
<dbReference type="Proteomes" id="UP000030765">
    <property type="component" value="Unassembled WGS sequence"/>
</dbReference>
<evidence type="ECO:0000313" key="3">
    <source>
        <dbReference type="Proteomes" id="UP000030765"/>
    </source>
</evidence>
<organism evidence="1">
    <name type="scientific">Anopheles sinensis</name>
    <name type="common">Mosquito</name>
    <dbReference type="NCBI Taxonomy" id="74873"/>
    <lineage>
        <taxon>Eukaryota</taxon>
        <taxon>Metazoa</taxon>
        <taxon>Ecdysozoa</taxon>
        <taxon>Arthropoda</taxon>
        <taxon>Hexapoda</taxon>
        <taxon>Insecta</taxon>
        <taxon>Pterygota</taxon>
        <taxon>Neoptera</taxon>
        <taxon>Endopterygota</taxon>
        <taxon>Diptera</taxon>
        <taxon>Nematocera</taxon>
        <taxon>Culicoidea</taxon>
        <taxon>Culicidae</taxon>
        <taxon>Anophelinae</taxon>
        <taxon>Anopheles</taxon>
    </lineage>
</organism>
<evidence type="ECO:0000313" key="2">
    <source>
        <dbReference type="EnsemblMetazoa" id="ASIC004269-PA"/>
    </source>
</evidence>
<reference evidence="1 3" key="1">
    <citation type="journal article" date="2014" name="BMC Genomics">
        <title>Genome sequence of Anopheles sinensis provides insight into genetics basis of mosquito competence for malaria parasites.</title>
        <authorList>
            <person name="Zhou D."/>
            <person name="Zhang D."/>
            <person name="Ding G."/>
            <person name="Shi L."/>
            <person name="Hou Q."/>
            <person name="Ye Y."/>
            <person name="Xu Y."/>
            <person name="Zhou H."/>
            <person name="Xiong C."/>
            <person name="Li S."/>
            <person name="Yu J."/>
            <person name="Hong S."/>
            <person name="Yu X."/>
            <person name="Zou P."/>
            <person name="Chen C."/>
            <person name="Chang X."/>
            <person name="Wang W."/>
            <person name="Lv Y."/>
            <person name="Sun Y."/>
            <person name="Ma L."/>
            <person name="Shen B."/>
            <person name="Zhu C."/>
        </authorList>
    </citation>
    <scope>NUCLEOTIDE SEQUENCE [LARGE SCALE GENOMIC DNA]</scope>
</reference>
<dbReference type="EMBL" id="KE524827">
    <property type="protein sequence ID" value="KFB37077.1"/>
    <property type="molecule type" value="Genomic_DNA"/>
</dbReference>
<gene>
    <name evidence="1" type="ORF">ZHAS_00004269</name>
</gene>
<keyword evidence="3" id="KW-1185">Reference proteome</keyword>
<name>A0A084VGI3_ANOSI</name>
<accession>A0A084VGI3</accession>
<protein>
    <submittedName>
        <fullName evidence="1 2">Uncharacterized protein</fullName>
    </submittedName>
</protein>